<dbReference type="HOGENOM" id="CLU_2554517_0_0_9"/>
<keyword evidence="1" id="KW-1133">Transmembrane helix</keyword>
<dbReference type="STRING" id="500635.MITSMUL_04394"/>
<keyword evidence="3" id="KW-1185">Reference proteome</keyword>
<dbReference type="AlphaFoldDB" id="C9KMF8"/>
<evidence type="ECO:0000313" key="2">
    <source>
        <dbReference type="EMBL" id="EEX68865.1"/>
    </source>
</evidence>
<keyword evidence="1" id="KW-0812">Transmembrane</keyword>
<gene>
    <name evidence="2" type="ORF">MITSMUL_04394</name>
</gene>
<proteinExistence type="predicted"/>
<comment type="caution">
    <text evidence="2">The sequence shown here is derived from an EMBL/GenBank/DDBJ whole genome shotgun (WGS) entry which is preliminary data.</text>
</comment>
<name>C9KMF8_9FIRM</name>
<dbReference type="EMBL" id="ABWK02000014">
    <property type="protein sequence ID" value="EEX68865.1"/>
    <property type="molecule type" value="Genomic_DNA"/>
</dbReference>
<dbReference type="Proteomes" id="UP000003671">
    <property type="component" value="Unassembled WGS sequence"/>
</dbReference>
<keyword evidence="1" id="KW-0472">Membrane</keyword>
<reference evidence="2" key="1">
    <citation type="submission" date="2009-09" db="EMBL/GenBank/DDBJ databases">
        <authorList>
            <person name="Weinstock G."/>
            <person name="Sodergren E."/>
            <person name="Clifton S."/>
            <person name="Fulton L."/>
            <person name="Fulton B."/>
            <person name="Courtney L."/>
            <person name="Fronick C."/>
            <person name="Harrison M."/>
            <person name="Strong C."/>
            <person name="Farmer C."/>
            <person name="Delahaunty K."/>
            <person name="Markovic C."/>
            <person name="Hall O."/>
            <person name="Minx P."/>
            <person name="Tomlinson C."/>
            <person name="Mitreva M."/>
            <person name="Nelson J."/>
            <person name="Hou S."/>
            <person name="Wollam A."/>
            <person name="Pepin K.H."/>
            <person name="Johnson M."/>
            <person name="Bhonagiri V."/>
            <person name="Nash W.E."/>
            <person name="Warren W."/>
            <person name="Chinwalla A."/>
            <person name="Mardis E.R."/>
            <person name="Wilson R.K."/>
        </authorList>
    </citation>
    <scope>NUCLEOTIDE SEQUENCE [LARGE SCALE GENOMIC DNA]</scope>
    <source>
        <strain evidence="2">DSM 20544</strain>
    </source>
</reference>
<evidence type="ECO:0000313" key="3">
    <source>
        <dbReference type="Proteomes" id="UP000003671"/>
    </source>
</evidence>
<protein>
    <submittedName>
        <fullName evidence="2">Uncharacterized protein</fullName>
    </submittedName>
</protein>
<feature type="transmembrane region" description="Helical" evidence="1">
    <location>
        <begin position="52"/>
        <end position="76"/>
    </location>
</feature>
<evidence type="ECO:0000256" key="1">
    <source>
        <dbReference type="SAM" id="Phobius"/>
    </source>
</evidence>
<sequence>MSDLFSRLTRHNYTTFLFDEKKLAISSAIAYNSHCDESIGNNTNDLSQYKSLLWITFAMIVKIDVFTVWVSGIAGIPWQMSN</sequence>
<accession>C9KMF8</accession>
<organism evidence="2 3">
    <name type="scientific">Mitsuokella multacida DSM 20544</name>
    <dbReference type="NCBI Taxonomy" id="500635"/>
    <lineage>
        <taxon>Bacteria</taxon>
        <taxon>Bacillati</taxon>
        <taxon>Bacillota</taxon>
        <taxon>Negativicutes</taxon>
        <taxon>Selenomonadales</taxon>
        <taxon>Selenomonadaceae</taxon>
        <taxon>Mitsuokella</taxon>
    </lineage>
</organism>